<evidence type="ECO:0000313" key="2">
    <source>
        <dbReference type="EMBL" id="CAD7428619.1"/>
    </source>
</evidence>
<organism evidence="2">
    <name type="scientific">Timema monikensis</name>
    <dbReference type="NCBI Taxonomy" id="170555"/>
    <lineage>
        <taxon>Eukaryota</taxon>
        <taxon>Metazoa</taxon>
        <taxon>Ecdysozoa</taxon>
        <taxon>Arthropoda</taxon>
        <taxon>Hexapoda</taxon>
        <taxon>Insecta</taxon>
        <taxon>Pterygota</taxon>
        <taxon>Neoptera</taxon>
        <taxon>Polyneoptera</taxon>
        <taxon>Phasmatodea</taxon>
        <taxon>Timematodea</taxon>
        <taxon>Timematoidea</taxon>
        <taxon>Timematidae</taxon>
        <taxon>Timema</taxon>
    </lineage>
</organism>
<keyword evidence="1" id="KW-0812">Transmembrane</keyword>
<dbReference type="AlphaFoldDB" id="A0A7R9HN28"/>
<name>A0A7R9HN28_9NEOP</name>
<sequence length="113" mass="12273">MKKNNWAGVVGGTVRGIRSRVIPTPFGCVSGRGLWKELWEEYALVSFRHHLGALEGGGCGRNCGGNMLSCHSDTIRVRCLSAGMSTTSTHDFFSTTSYFSFGLYAYVLIALMG</sequence>
<evidence type="ECO:0000256" key="1">
    <source>
        <dbReference type="SAM" id="Phobius"/>
    </source>
</evidence>
<keyword evidence="1" id="KW-0472">Membrane</keyword>
<feature type="transmembrane region" description="Helical" evidence="1">
    <location>
        <begin position="92"/>
        <end position="112"/>
    </location>
</feature>
<accession>A0A7R9HN28</accession>
<dbReference type="EMBL" id="OB793801">
    <property type="protein sequence ID" value="CAD7428619.1"/>
    <property type="molecule type" value="Genomic_DNA"/>
</dbReference>
<protein>
    <submittedName>
        <fullName evidence="2">Uncharacterized protein</fullName>
    </submittedName>
</protein>
<gene>
    <name evidence="2" type="ORF">TMSB3V08_LOCUS5417</name>
</gene>
<proteinExistence type="predicted"/>
<reference evidence="2" key="1">
    <citation type="submission" date="2020-11" db="EMBL/GenBank/DDBJ databases">
        <authorList>
            <person name="Tran Van P."/>
        </authorList>
    </citation>
    <scope>NUCLEOTIDE SEQUENCE</scope>
</reference>
<keyword evidence="1" id="KW-1133">Transmembrane helix</keyword>